<dbReference type="AlphaFoldDB" id="A0A6S6WE77"/>
<organism evidence="2 3">
    <name type="scientific">Pyrenophora teres f. teres</name>
    <dbReference type="NCBI Taxonomy" id="97479"/>
    <lineage>
        <taxon>Eukaryota</taxon>
        <taxon>Fungi</taxon>
        <taxon>Dikarya</taxon>
        <taxon>Ascomycota</taxon>
        <taxon>Pezizomycotina</taxon>
        <taxon>Dothideomycetes</taxon>
        <taxon>Pleosporomycetidae</taxon>
        <taxon>Pleosporales</taxon>
        <taxon>Pleosporineae</taxon>
        <taxon>Pleosporaceae</taxon>
        <taxon>Pyrenophora</taxon>
    </lineage>
</organism>
<dbReference type="EMBL" id="HG992986">
    <property type="protein sequence ID" value="CAE7210189.1"/>
    <property type="molecule type" value="Genomic_DNA"/>
</dbReference>
<sequence>MACHFFLATVPAGTDLYHGTSKSETVTGMEWLAFEPEHALIFAYAQQGPSSRDSNGLSKGEKGNVDNIVIGQEAEKRHSQLPLRPQETDEEAKYGYLHTYSPKRPLHLLYIDGLSAGKTSNGTLDTQDMLLLNLTDSNTPMGRELERAHGLCNLTATLWQGKFDGILRMEGGFEIILCDFERHVQRINVIPVSAEEPHDRFADGPEGWAYLKAVTSRYHGIGGDRVMLDYENFVSVFAYPDIDGLFVNDVQSDYAMPRLQNISDSDRLRVKDDVTAMILHKDWSTEKESRDWQAVADMVVQRYSKPLRFLYTSKDVRDNKDSLVAYLKVQLRPFIDPTDRNVTLETQRCVAQVMPSHPSTPQSSASLAHLALYTVANHICDTLLTALSITLPPQSHMRNQAIELIDRLVEYLQWTTWKDCGGCTDEEICFIPIWPLGTHEDHAHPQCRSEGQPSTGYWGTGE</sequence>
<dbReference type="InterPro" id="IPR038921">
    <property type="entry name" value="YOR389W-like"/>
</dbReference>
<evidence type="ECO:0000313" key="3">
    <source>
        <dbReference type="Proteomes" id="UP000472372"/>
    </source>
</evidence>
<protein>
    <submittedName>
        <fullName evidence="2">Uncharacterized protein</fullName>
    </submittedName>
</protein>
<dbReference type="PANTHER" id="PTHR35204">
    <property type="entry name" value="YALI0A21131P"/>
    <property type="match status" value="1"/>
</dbReference>
<accession>A0A6S6WE77</accession>
<name>A0A6S6WE77_9PLEO</name>
<dbReference type="PANTHER" id="PTHR35204:SF1">
    <property type="entry name" value="ENTEROTOXIN"/>
    <property type="match status" value="1"/>
</dbReference>
<evidence type="ECO:0000256" key="1">
    <source>
        <dbReference type="SAM" id="MobiDB-lite"/>
    </source>
</evidence>
<feature type="compositionally biased region" description="Polar residues" evidence="1">
    <location>
        <begin position="449"/>
        <end position="462"/>
    </location>
</feature>
<dbReference type="Proteomes" id="UP000472372">
    <property type="component" value="Chromosome 10"/>
</dbReference>
<evidence type="ECO:0000313" key="2">
    <source>
        <dbReference type="EMBL" id="CAE7210189.1"/>
    </source>
</evidence>
<proteinExistence type="predicted"/>
<reference evidence="2" key="1">
    <citation type="submission" date="2021-02" db="EMBL/GenBank/DDBJ databases">
        <authorList>
            <person name="Syme A R."/>
            <person name="Syme A R."/>
            <person name="Moolhuijzen P."/>
        </authorList>
    </citation>
    <scope>NUCLEOTIDE SEQUENCE</scope>
    <source>
        <strain evidence="2">W1-1</strain>
    </source>
</reference>
<gene>
    <name evidence="2" type="ORF">PTTW11_10011</name>
</gene>
<feature type="region of interest" description="Disordered" evidence="1">
    <location>
        <begin position="442"/>
        <end position="462"/>
    </location>
</feature>